<proteinExistence type="predicted"/>
<evidence type="ECO:0000313" key="2">
    <source>
        <dbReference type="Proteomes" id="UP000245263"/>
    </source>
</evidence>
<name>A0ABM7UNJ0_9LEPT</name>
<organism evidence="1 2">
    <name type="scientific">Leptospira kobayashii</name>
    <dbReference type="NCBI Taxonomy" id="1917830"/>
    <lineage>
        <taxon>Bacteria</taxon>
        <taxon>Pseudomonadati</taxon>
        <taxon>Spirochaetota</taxon>
        <taxon>Spirochaetia</taxon>
        <taxon>Leptospirales</taxon>
        <taxon>Leptospiraceae</taxon>
        <taxon>Leptospira</taxon>
    </lineage>
</organism>
<reference evidence="1 2" key="1">
    <citation type="submission" date="2021-08" db="EMBL/GenBank/DDBJ databases">
        <title>Complete genome sequence of Leptospira kobayashii strain E30.</title>
        <authorList>
            <person name="Nakao R."/>
            <person name="Nakamura S."/>
            <person name="Masuzawa T."/>
            <person name="Koizumi N."/>
        </authorList>
    </citation>
    <scope>NUCLEOTIDE SEQUENCE [LARGE SCALE GENOMIC DNA]</scope>
    <source>
        <strain evidence="1 2">E30</strain>
    </source>
</reference>
<protein>
    <recommendedName>
        <fullName evidence="3">Lipoprotein</fullName>
    </recommendedName>
</protein>
<accession>A0ABM7UNJ0</accession>
<dbReference type="RefSeq" id="WP_109022247.1">
    <property type="nucleotide sequence ID" value="NZ_AP025029.1"/>
</dbReference>
<dbReference type="EMBL" id="AP025029">
    <property type="protein sequence ID" value="BDA80699.1"/>
    <property type="molecule type" value="Genomic_DNA"/>
</dbReference>
<sequence>MKHLIFSKEISKLNHSIYRFGFILFILSISISRLYASPKTSVIPTELKTKQGHWKTAEVLWDETSGPVAPEFHYAKQIKIEANAKGFFFSRRETNQKSEPTQKTKRIDQNTYVKLLNDLIRKGALSFTYENTPPKKITGVSYNFFSIRIGTKKSRFFYVLKDLEKKEFKKKKEIIQAMERIRL</sequence>
<evidence type="ECO:0000313" key="1">
    <source>
        <dbReference type="EMBL" id="BDA80699.1"/>
    </source>
</evidence>
<dbReference type="Proteomes" id="UP000245263">
    <property type="component" value="Chromosome 2"/>
</dbReference>
<evidence type="ECO:0008006" key="3">
    <source>
        <dbReference type="Google" id="ProtNLM"/>
    </source>
</evidence>
<keyword evidence="2" id="KW-1185">Reference proteome</keyword>
<gene>
    <name evidence="1" type="ORF">LPTSP3_g36290</name>
</gene>